<dbReference type="AlphaFoldDB" id="A0AAW2FN80"/>
<dbReference type="EMBL" id="JADYXP020000009">
    <property type="protein sequence ID" value="KAL0116898.1"/>
    <property type="molecule type" value="Genomic_DNA"/>
</dbReference>
<evidence type="ECO:0000313" key="1">
    <source>
        <dbReference type="EMBL" id="KAL0116898.1"/>
    </source>
</evidence>
<comment type="caution">
    <text evidence="1">The sequence shown here is derived from an EMBL/GenBank/DDBJ whole genome shotgun (WGS) entry which is preliminary data.</text>
</comment>
<gene>
    <name evidence="1" type="ORF">PUN28_010044</name>
</gene>
<accession>A0AAW2FN80</accession>
<proteinExistence type="predicted"/>
<dbReference type="Proteomes" id="UP001430953">
    <property type="component" value="Unassembled WGS sequence"/>
</dbReference>
<evidence type="ECO:0000313" key="2">
    <source>
        <dbReference type="Proteomes" id="UP001430953"/>
    </source>
</evidence>
<reference evidence="1 2" key="1">
    <citation type="submission" date="2023-03" db="EMBL/GenBank/DDBJ databases">
        <title>High recombination rates correlate with genetic variation in Cardiocondyla obscurior ants.</title>
        <authorList>
            <person name="Errbii M."/>
        </authorList>
    </citation>
    <scope>NUCLEOTIDE SEQUENCE [LARGE SCALE GENOMIC DNA]</scope>
    <source>
        <strain evidence="1">Alpha-2009</strain>
        <tissue evidence="1">Whole body</tissue>
    </source>
</reference>
<name>A0AAW2FN80_9HYME</name>
<sequence length="102" mass="12073">MSRKSTTKVKHSYAILRFLSIFFFFYKKITVNINDLIKYPLFVVTEKLEIHLPRRVCIICFFTAYKTAFDYHRLHVLVVENISLLSRVSDCLPIIVMRSTIP</sequence>
<protein>
    <submittedName>
        <fullName evidence="1">Uncharacterized protein</fullName>
    </submittedName>
</protein>
<keyword evidence="2" id="KW-1185">Reference proteome</keyword>
<organism evidence="1 2">
    <name type="scientific">Cardiocondyla obscurior</name>
    <dbReference type="NCBI Taxonomy" id="286306"/>
    <lineage>
        <taxon>Eukaryota</taxon>
        <taxon>Metazoa</taxon>
        <taxon>Ecdysozoa</taxon>
        <taxon>Arthropoda</taxon>
        <taxon>Hexapoda</taxon>
        <taxon>Insecta</taxon>
        <taxon>Pterygota</taxon>
        <taxon>Neoptera</taxon>
        <taxon>Endopterygota</taxon>
        <taxon>Hymenoptera</taxon>
        <taxon>Apocrita</taxon>
        <taxon>Aculeata</taxon>
        <taxon>Formicoidea</taxon>
        <taxon>Formicidae</taxon>
        <taxon>Myrmicinae</taxon>
        <taxon>Cardiocondyla</taxon>
    </lineage>
</organism>